<reference evidence="4 5" key="1">
    <citation type="submission" date="2018-11" db="EMBL/GenBank/DDBJ databases">
        <title>Trebonia kvetii gen.nov., sp.nov., a novel acidophilic actinobacterium, and proposal of the new actinobacterial family Treboniaceae fam. nov.</title>
        <authorList>
            <person name="Rapoport D."/>
            <person name="Sagova-Mareckova M."/>
            <person name="Sedlacek I."/>
            <person name="Provaznik J."/>
            <person name="Kralova S."/>
            <person name="Pavlinic D."/>
            <person name="Benes V."/>
            <person name="Kopecky J."/>
        </authorList>
    </citation>
    <scope>NUCLEOTIDE SEQUENCE [LARGE SCALE GENOMIC DNA]</scope>
    <source>
        <strain evidence="4 5">15Tr583</strain>
    </source>
</reference>
<gene>
    <name evidence="4" type="ORF">EAS64_18805</name>
</gene>
<feature type="region of interest" description="Disordered" evidence="2">
    <location>
        <begin position="57"/>
        <end position="98"/>
    </location>
</feature>
<comment type="caution">
    <text evidence="4">The sequence shown here is derived from an EMBL/GenBank/DDBJ whole genome shotgun (WGS) entry which is preliminary data.</text>
</comment>
<dbReference type="GO" id="GO:0003677">
    <property type="term" value="F:DNA binding"/>
    <property type="evidence" value="ECO:0007669"/>
    <property type="project" value="UniProtKB-KW"/>
</dbReference>
<sequence>MGRWYPSTKKCSGCGTVKAKLALAERIYRCDACGLVMDRDVNAARNLLCLAASGAERRNAGGGTVRPRRARHDPPNPEPGTPHGGKPGTAARQQAAAA</sequence>
<protein>
    <recommendedName>
        <fullName evidence="3">Cas12f1-like TNB domain-containing protein</fullName>
    </recommendedName>
</protein>
<dbReference type="AlphaFoldDB" id="A0A6P2C1R6"/>
<accession>A0A6P2C1R6</accession>
<organism evidence="4 5">
    <name type="scientific">Trebonia kvetii</name>
    <dbReference type="NCBI Taxonomy" id="2480626"/>
    <lineage>
        <taxon>Bacteria</taxon>
        <taxon>Bacillati</taxon>
        <taxon>Actinomycetota</taxon>
        <taxon>Actinomycetes</taxon>
        <taxon>Streptosporangiales</taxon>
        <taxon>Treboniaceae</taxon>
        <taxon>Trebonia</taxon>
    </lineage>
</organism>
<evidence type="ECO:0000259" key="3">
    <source>
        <dbReference type="Pfam" id="PF07282"/>
    </source>
</evidence>
<name>A0A6P2C1R6_9ACTN</name>
<evidence type="ECO:0000313" key="4">
    <source>
        <dbReference type="EMBL" id="TVZ04416.1"/>
    </source>
</evidence>
<keyword evidence="5" id="KW-1185">Reference proteome</keyword>
<dbReference type="Proteomes" id="UP000460272">
    <property type="component" value="Unassembled WGS sequence"/>
</dbReference>
<evidence type="ECO:0000256" key="1">
    <source>
        <dbReference type="ARBA" id="ARBA00023125"/>
    </source>
</evidence>
<dbReference type="EMBL" id="RPFW01000003">
    <property type="protein sequence ID" value="TVZ04416.1"/>
    <property type="molecule type" value="Genomic_DNA"/>
</dbReference>
<feature type="domain" description="Cas12f1-like TNB" evidence="3">
    <location>
        <begin position="3"/>
        <end position="47"/>
    </location>
</feature>
<dbReference type="Pfam" id="PF07282">
    <property type="entry name" value="Cas12f1-like_TNB"/>
    <property type="match status" value="1"/>
</dbReference>
<dbReference type="RefSeq" id="WP_145854353.1">
    <property type="nucleotide sequence ID" value="NZ_RPFW01000003.1"/>
</dbReference>
<dbReference type="OrthoDB" id="6230307at2"/>
<proteinExistence type="predicted"/>
<dbReference type="InterPro" id="IPR010095">
    <property type="entry name" value="Cas12f1-like_TNB"/>
</dbReference>
<evidence type="ECO:0000313" key="5">
    <source>
        <dbReference type="Proteomes" id="UP000460272"/>
    </source>
</evidence>
<keyword evidence="1" id="KW-0238">DNA-binding</keyword>
<evidence type="ECO:0000256" key="2">
    <source>
        <dbReference type="SAM" id="MobiDB-lite"/>
    </source>
</evidence>